<dbReference type="PANTHER" id="PTHR11138:SF5">
    <property type="entry name" value="METHIONYL-TRNA FORMYLTRANSFERASE, MITOCHONDRIAL"/>
    <property type="match status" value="1"/>
</dbReference>
<dbReference type="InterPro" id="IPR044135">
    <property type="entry name" value="Met-tRNA-FMT_C"/>
</dbReference>
<keyword evidence="9" id="KW-1185">Reference proteome</keyword>
<keyword evidence="4 5" id="KW-0648">Protein biosynthesis</keyword>
<comment type="similarity">
    <text evidence="1 5">Belongs to the Fmt family.</text>
</comment>
<proteinExistence type="inferred from homology"/>
<dbReference type="InterPro" id="IPR005793">
    <property type="entry name" value="Formyl_trans_C"/>
</dbReference>
<dbReference type="InterPro" id="IPR002376">
    <property type="entry name" value="Formyl_transf_N"/>
</dbReference>
<dbReference type="RefSeq" id="WP_246113164.1">
    <property type="nucleotide sequence ID" value="NZ_BJYT01000002.1"/>
</dbReference>
<dbReference type="NCBIfam" id="TIGR00460">
    <property type="entry name" value="fmt"/>
    <property type="match status" value="1"/>
</dbReference>
<dbReference type="InterPro" id="IPR005794">
    <property type="entry name" value="Fmt"/>
</dbReference>
<protein>
    <recommendedName>
        <fullName evidence="2 5">Methionyl-tRNA formyltransferase</fullName>
        <ecNumber evidence="2 5">2.1.2.9</ecNumber>
    </recommendedName>
</protein>
<feature type="binding site" evidence="5">
    <location>
        <begin position="122"/>
        <end position="125"/>
    </location>
    <ligand>
        <name>(6S)-5,6,7,8-tetrahydrofolate</name>
        <dbReference type="ChEBI" id="CHEBI:57453"/>
    </ligand>
</feature>
<dbReference type="GO" id="GO:0005829">
    <property type="term" value="C:cytosol"/>
    <property type="evidence" value="ECO:0007669"/>
    <property type="project" value="TreeGrafter"/>
</dbReference>
<evidence type="ECO:0000259" key="7">
    <source>
        <dbReference type="Pfam" id="PF02911"/>
    </source>
</evidence>
<accession>A0A512B9H4</accession>
<dbReference type="PANTHER" id="PTHR11138">
    <property type="entry name" value="METHIONYL-TRNA FORMYLTRANSFERASE"/>
    <property type="match status" value="1"/>
</dbReference>
<dbReference type="SUPFAM" id="SSF50486">
    <property type="entry name" value="FMT C-terminal domain-like"/>
    <property type="match status" value="1"/>
</dbReference>
<evidence type="ECO:0000256" key="2">
    <source>
        <dbReference type="ARBA" id="ARBA00012261"/>
    </source>
</evidence>
<dbReference type="HAMAP" id="MF_00182">
    <property type="entry name" value="Formyl_trans"/>
    <property type="match status" value="1"/>
</dbReference>
<dbReference type="InterPro" id="IPR041711">
    <property type="entry name" value="Met-tRNA-FMT_N"/>
</dbReference>
<evidence type="ECO:0000256" key="1">
    <source>
        <dbReference type="ARBA" id="ARBA00010699"/>
    </source>
</evidence>
<keyword evidence="3 5" id="KW-0808">Transferase</keyword>
<evidence type="ECO:0000313" key="8">
    <source>
        <dbReference type="EMBL" id="GEO08611.1"/>
    </source>
</evidence>
<evidence type="ECO:0000256" key="3">
    <source>
        <dbReference type="ARBA" id="ARBA00022679"/>
    </source>
</evidence>
<dbReference type="CDD" id="cd08704">
    <property type="entry name" value="Met_tRNA_FMT_C"/>
    <property type="match status" value="1"/>
</dbReference>
<dbReference type="SUPFAM" id="SSF53328">
    <property type="entry name" value="Formyltransferase"/>
    <property type="match status" value="1"/>
</dbReference>
<comment type="catalytic activity">
    <reaction evidence="5">
        <text>L-methionyl-tRNA(fMet) + (6R)-10-formyltetrahydrofolate = N-formyl-L-methionyl-tRNA(fMet) + (6S)-5,6,7,8-tetrahydrofolate + H(+)</text>
        <dbReference type="Rhea" id="RHEA:24380"/>
        <dbReference type="Rhea" id="RHEA-COMP:9952"/>
        <dbReference type="Rhea" id="RHEA-COMP:9953"/>
        <dbReference type="ChEBI" id="CHEBI:15378"/>
        <dbReference type="ChEBI" id="CHEBI:57453"/>
        <dbReference type="ChEBI" id="CHEBI:78530"/>
        <dbReference type="ChEBI" id="CHEBI:78844"/>
        <dbReference type="ChEBI" id="CHEBI:195366"/>
        <dbReference type="EC" id="2.1.2.9"/>
    </reaction>
</comment>
<dbReference type="Pfam" id="PF00551">
    <property type="entry name" value="Formyl_trans_N"/>
    <property type="match status" value="1"/>
</dbReference>
<evidence type="ECO:0000256" key="5">
    <source>
        <dbReference type="HAMAP-Rule" id="MF_00182"/>
    </source>
</evidence>
<comment type="function">
    <text evidence="5">Attaches a formyl group to the free amino group of methionyl-tRNA(fMet). The formyl group appears to play a dual role in the initiator identity of N-formylmethionyl-tRNA by promoting its recognition by IF2 and preventing the misappropriation of this tRNA by the elongation apparatus.</text>
</comment>
<organism evidence="8 9">
    <name type="scientific">Segetibacter aerophilus</name>
    <dbReference type="NCBI Taxonomy" id="670293"/>
    <lineage>
        <taxon>Bacteria</taxon>
        <taxon>Pseudomonadati</taxon>
        <taxon>Bacteroidota</taxon>
        <taxon>Chitinophagia</taxon>
        <taxon>Chitinophagales</taxon>
        <taxon>Chitinophagaceae</taxon>
        <taxon>Segetibacter</taxon>
    </lineage>
</organism>
<dbReference type="InterPro" id="IPR011034">
    <property type="entry name" value="Formyl_transferase-like_C_sf"/>
</dbReference>
<dbReference type="InterPro" id="IPR036477">
    <property type="entry name" value="Formyl_transf_N_sf"/>
</dbReference>
<name>A0A512B9H4_9BACT</name>
<sequence length="323" mass="35694">MSENYTSPLTERNGLKIVFMGTPEFAVASLNALVEAGFNIVGVITAPDKPAGRGMKMTESAVKKYAVEKGLHILQPLKLKNPEFLAELKALNADLQVVVAFRMLPEVVWKMPPLGTINLHASLLPQYRGAAPINWAIINGEKQTGVTTFKLQQEIDTGDLLLQEKILIGENDTTGQLHDIMKEIGANLLVETVKGIEDGSLQETAQSKALEQFTGELKHAPKLYTETCTINWNKTCDEVYNLVRGLSPYPGALTHLNGKILKIYQSGKEKVNTNMTAGQYETDGKTFLKFACVDGYIHALDVQLEGKKRIGIAEFLRGYRFEK</sequence>
<dbReference type="CDD" id="cd08646">
    <property type="entry name" value="FMT_core_Met-tRNA-FMT_N"/>
    <property type="match status" value="1"/>
</dbReference>
<dbReference type="Pfam" id="PF02911">
    <property type="entry name" value="Formyl_trans_C"/>
    <property type="match status" value="1"/>
</dbReference>
<dbReference type="GO" id="GO:0004479">
    <property type="term" value="F:methionyl-tRNA formyltransferase activity"/>
    <property type="evidence" value="ECO:0007669"/>
    <property type="project" value="UniProtKB-UniRule"/>
</dbReference>
<evidence type="ECO:0000313" key="9">
    <source>
        <dbReference type="Proteomes" id="UP000321513"/>
    </source>
</evidence>
<comment type="caution">
    <text evidence="8">The sequence shown here is derived from an EMBL/GenBank/DDBJ whole genome shotgun (WGS) entry which is preliminary data.</text>
</comment>
<dbReference type="Proteomes" id="UP000321513">
    <property type="component" value="Unassembled WGS sequence"/>
</dbReference>
<feature type="domain" description="Formyl transferase N-terminal" evidence="6">
    <location>
        <begin position="16"/>
        <end position="193"/>
    </location>
</feature>
<evidence type="ECO:0000259" key="6">
    <source>
        <dbReference type="Pfam" id="PF00551"/>
    </source>
</evidence>
<dbReference type="Gene3D" id="3.40.50.12230">
    <property type="match status" value="1"/>
</dbReference>
<dbReference type="EC" id="2.1.2.9" evidence="2 5"/>
<feature type="domain" description="Formyl transferase C-terminal" evidence="7">
    <location>
        <begin position="222"/>
        <end position="320"/>
    </location>
</feature>
<evidence type="ECO:0000256" key="4">
    <source>
        <dbReference type="ARBA" id="ARBA00022917"/>
    </source>
</evidence>
<dbReference type="AlphaFoldDB" id="A0A512B9H4"/>
<reference evidence="8 9" key="1">
    <citation type="submission" date="2019-07" db="EMBL/GenBank/DDBJ databases">
        <title>Whole genome shotgun sequence of Segetibacter aerophilus NBRC 106135.</title>
        <authorList>
            <person name="Hosoyama A."/>
            <person name="Uohara A."/>
            <person name="Ohji S."/>
            <person name="Ichikawa N."/>
        </authorList>
    </citation>
    <scope>NUCLEOTIDE SEQUENCE [LARGE SCALE GENOMIC DNA]</scope>
    <source>
        <strain evidence="8 9">NBRC 106135</strain>
    </source>
</reference>
<gene>
    <name evidence="5 8" type="primary">fmt</name>
    <name evidence="8" type="ORF">SAE01_11070</name>
</gene>
<dbReference type="EMBL" id="BJYT01000002">
    <property type="protein sequence ID" value="GEO08611.1"/>
    <property type="molecule type" value="Genomic_DNA"/>
</dbReference>